<dbReference type="InterPro" id="IPR005662">
    <property type="entry name" value="GTPase_Era-like"/>
</dbReference>
<gene>
    <name evidence="4" type="ORF">M4486_19215</name>
</gene>
<feature type="transmembrane region" description="Helical" evidence="2">
    <location>
        <begin position="467"/>
        <end position="491"/>
    </location>
</feature>
<protein>
    <submittedName>
        <fullName evidence="4">50S ribosome-binding GTPase</fullName>
    </submittedName>
</protein>
<dbReference type="Gene3D" id="3.40.50.300">
    <property type="entry name" value="P-loop containing nucleotide triphosphate hydrolases"/>
    <property type="match status" value="1"/>
</dbReference>
<feature type="domain" description="G" evidence="3">
    <location>
        <begin position="72"/>
        <end position="205"/>
    </location>
</feature>
<evidence type="ECO:0000256" key="1">
    <source>
        <dbReference type="SAM" id="MobiDB-lite"/>
    </source>
</evidence>
<feature type="transmembrane region" description="Helical" evidence="2">
    <location>
        <begin position="511"/>
        <end position="537"/>
    </location>
</feature>
<keyword evidence="2" id="KW-0472">Membrane</keyword>
<dbReference type="InterPro" id="IPR027417">
    <property type="entry name" value="P-loop_NTPase"/>
</dbReference>
<sequence>MSPRTSRASRASRGARTGSADSLASLAERRDALVRARDDLEGIAPSDALAATGEMLERLDARTALSAEHTVIGFFGATGSGKSSLMNTLVGREISPAAVRRPTTRDPHAAVLDPAGADALLDWLEVADRHEVHDGPLHDALARAAAEGAGHAGKAGRAGKPGPSAGMVLLDLPDLDSVQDAHRDIAERMTGMVDVLVWVTDPQKYADRVLHRDFVEPFAGHDAVTLVLLNQIDTVREDERESVRTSLEQIVRRDGLEHAPVLAVSAETGAGLADVRSRFAAVAQAREAIAVRRRADLREAAVGLRTAADPSGLPGRVPSAAERSLEDALGAAARIDPVAEAVGKAYRHRADARSGWPVVRWLRRVRPDPLARLHLGADGSRGAQGAEARSSLPAPDAATSARASEGLRGFADTVSRDGSDPWRAAVRRSARSREDELPDALDQAVVGADLSRRTRGWWWPVLDVLQWLAMAAWVVGLGWLVLNAILGFFQVPAPPMPMIRELWVPIPLPTALIVLGVGAGILLTVLGGALAALVSCLHAARARRLLRARVRVVAAELVVDPVQSTLAAARRSATDLAAASGDAPPQRV</sequence>
<accession>A0ABY4N598</accession>
<feature type="region of interest" description="Disordered" evidence="1">
    <location>
        <begin position="1"/>
        <end position="23"/>
    </location>
</feature>
<feature type="compositionally biased region" description="Low complexity" evidence="1">
    <location>
        <begin position="1"/>
        <end position="20"/>
    </location>
</feature>
<organism evidence="4 5">
    <name type="scientific">Brachybacterium kimchii</name>
    <dbReference type="NCBI Taxonomy" id="2942909"/>
    <lineage>
        <taxon>Bacteria</taxon>
        <taxon>Bacillati</taxon>
        <taxon>Actinomycetota</taxon>
        <taxon>Actinomycetes</taxon>
        <taxon>Micrococcales</taxon>
        <taxon>Dermabacteraceae</taxon>
        <taxon>Brachybacterium</taxon>
    </lineage>
</organism>
<feature type="region of interest" description="Disordered" evidence="1">
    <location>
        <begin position="373"/>
        <end position="415"/>
    </location>
</feature>
<evidence type="ECO:0000313" key="5">
    <source>
        <dbReference type="Proteomes" id="UP001055868"/>
    </source>
</evidence>
<evidence type="ECO:0000259" key="3">
    <source>
        <dbReference type="Pfam" id="PF01926"/>
    </source>
</evidence>
<dbReference type="InterPro" id="IPR006073">
    <property type="entry name" value="GTP-bd"/>
</dbReference>
<keyword evidence="2" id="KW-0812">Transmembrane</keyword>
<dbReference type="RefSeq" id="WP_249478915.1">
    <property type="nucleotide sequence ID" value="NZ_CP097218.1"/>
</dbReference>
<proteinExistence type="predicted"/>
<dbReference type="Proteomes" id="UP001055868">
    <property type="component" value="Chromosome"/>
</dbReference>
<dbReference type="PANTHER" id="PTHR42698">
    <property type="entry name" value="GTPASE ERA"/>
    <property type="match status" value="1"/>
</dbReference>
<dbReference type="Pfam" id="PF01926">
    <property type="entry name" value="MMR_HSR1"/>
    <property type="match status" value="1"/>
</dbReference>
<evidence type="ECO:0000313" key="4">
    <source>
        <dbReference type="EMBL" id="UQN29730.1"/>
    </source>
</evidence>
<keyword evidence="2" id="KW-1133">Transmembrane helix</keyword>
<keyword evidence="5" id="KW-1185">Reference proteome</keyword>
<evidence type="ECO:0000256" key="2">
    <source>
        <dbReference type="SAM" id="Phobius"/>
    </source>
</evidence>
<dbReference type="EMBL" id="CP097218">
    <property type="protein sequence ID" value="UQN29730.1"/>
    <property type="molecule type" value="Genomic_DNA"/>
</dbReference>
<dbReference type="PANTHER" id="PTHR42698:SF1">
    <property type="entry name" value="GTPASE ERA, MITOCHONDRIAL"/>
    <property type="match status" value="1"/>
</dbReference>
<name>A0ABY4N598_9MICO</name>
<reference evidence="4" key="1">
    <citation type="submission" date="2022-05" db="EMBL/GenBank/DDBJ databases">
        <title>Genomic analysis of Brachybacterium sp. CBA3104.</title>
        <authorList>
            <person name="Roh S.W."/>
            <person name="Kim Y.B."/>
            <person name="Kim Y."/>
        </authorList>
    </citation>
    <scope>NUCLEOTIDE SEQUENCE</scope>
    <source>
        <strain evidence="4">CBA3104</strain>
    </source>
</reference>
<dbReference type="SUPFAM" id="SSF52540">
    <property type="entry name" value="P-loop containing nucleoside triphosphate hydrolases"/>
    <property type="match status" value="1"/>
</dbReference>